<dbReference type="GO" id="GO:0050661">
    <property type="term" value="F:NADP binding"/>
    <property type="evidence" value="ECO:0007669"/>
    <property type="project" value="InterPro"/>
</dbReference>
<evidence type="ECO:0000256" key="5">
    <source>
        <dbReference type="ARBA" id="ARBA00023002"/>
    </source>
</evidence>
<feature type="binding site" evidence="8">
    <location>
        <position position="87"/>
    </location>
    <ligand>
        <name>shikimate</name>
        <dbReference type="ChEBI" id="CHEBI:36208"/>
    </ligand>
</feature>
<evidence type="ECO:0000256" key="8">
    <source>
        <dbReference type="HAMAP-Rule" id="MF_00222"/>
    </source>
</evidence>
<evidence type="ECO:0000259" key="11">
    <source>
        <dbReference type="Pfam" id="PF18317"/>
    </source>
</evidence>
<evidence type="ECO:0000256" key="4">
    <source>
        <dbReference type="ARBA" id="ARBA00022857"/>
    </source>
</evidence>
<dbReference type="CDD" id="cd01065">
    <property type="entry name" value="NAD_bind_Shikimate_DH"/>
    <property type="match status" value="1"/>
</dbReference>
<evidence type="ECO:0000256" key="7">
    <source>
        <dbReference type="ARBA" id="ARBA00049442"/>
    </source>
</evidence>
<accession>A0A2P8HFR0</accession>
<feature type="domain" description="Shikimate dehydrogenase substrate binding N-terminal" evidence="10">
    <location>
        <begin position="7"/>
        <end position="89"/>
    </location>
</feature>
<dbReference type="Pfam" id="PF01488">
    <property type="entry name" value="Shikimate_DH"/>
    <property type="match status" value="1"/>
</dbReference>
<dbReference type="GO" id="GO:0008652">
    <property type="term" value="P:amino acid biosynthetic process"/>
    <property type="evidence" value="ECO:0007669"/>
    <property type="project" value="UniProtKB-KW"/>
</dbReference>
<dbReference type="SUPFAM" id="SSF53223">
    <property type="entry name" value="Aminoacid dehydrogenase-like, N-terminal domain"/>
    <property type="match status" value="1"/>
</dbReference>
<dbReference type="GO" id="GO:0019632">
    <property type="term" value="P:shikimate metabolic process"/>
    <property type="evidence" value="ECO:0007669"/>
    <property type="project" value="InterPro"/>
</dbReference>
<comment type="function">
    <text evidence="8">Involved in the biosynthesis of the chorismate, which leads to the biosynthesis of aromatic amino acids. Catalyzes the reversible NADPH linked reduction of 3-dehydroshikimate (DHSA) to yield shikimate (SA).</text>
</comment>
<evidence type="ECO:0000259" key="10">
    <source>
        <dbReference type="Pfam" id="PF08501"/>
    </source>
</evidence>
<feature type="binding site" evidence="8">
    <location>
        <begin position="127"/>
        <end position="131"/>
    </location>
    <ligand>
        <name>NADP(+)</name>
        <dbReference type="ChEBI" id="CHEBI:58349"/>
    </ligand>
</feature>
<dbReference type="InterPro" id="IPR041121">
    <property type="entry name" value="SDH_C"/>
</dbReference>
<dbReference type="InterPro" id="IPR022893">
    <property type="entry name" value="Shikimate_DH_fam"/>
</dbReference>
<feature type="binding site" evidence="8">
    <location>
        <position position="249"/>
    </location>
    <ligand>
        <name>shikimate</name>
        <dbReference type="ChEBI" id="CHEBI:36208"/>
    </ligand>
</feature>
<dbReference type="HAMAP" id="MF_00222">
    <property type="entry name" value="Shikimate_DH_AroE"/>
    <property type="match status" value="1"/>
</dbReference>
<feature type="binding site" evidence="8">
    <location>
        <position position="102"/>
    </location>
    <ligand>
        <name>shikimate</name>
        <dbReference type="ChEBI" id="CHEBI:36208"/>
    </ligand>
</feature>
<keyword evidence="5 8" id="KW-0560">Oxidoreductase</keyword>
<dbReference type="InterPro" id="IPR006151">
    <property type="entry name" value="Shikm_DH/Glu-tRNA_Rdtase"/>
</dbReference>
<dbReference type="PANTHER" id="PTHR21089:SF1">
    <property type="entry name" value="BIFUNCTIONAL 3-DEHYDROQUINATE DEHYDRATASE_SHIKIMATE DEHYDROGENASE, CHLOROPLASTIC"/>
    <property type="match status" value="1"/>
</dbReference>
<dbReference type="GO" id="GO:0005829">
    <property type="term" value="C:cytosol"/>
    <property type="evidence" value="ECO:0007669"/>
    <property type="project" value="TreeGrafter"/>
</dbReference>
<keyword evidence="6 8" id="KW-0057">Aromatic amino acid biosynthesis</keyword>
<dbReference type="NCBIfam" id="NF001319">
    <property type="entry name" value="PRK00258.3-3"/>
    <property type="match status" value="1"/>
</dbReference>
<reference evidence="12 13" key="1">
    <citation type="submission" date="2018-03" db="EMBL/GenBank/DDBJ databases">
        <title>Genomic Encyclopedia of Type Strains, Phase III (KMG-III): the genomes of soil and plant-associated and newly described type strains.</title>
        <authorList>
            <person name="Whitman W."/>
        </authorList>
    </citation>
    <scope>NUCLEOTIDE SEQUENCE [LARGE SCALE GENOMIC DNA]</scope>
    <source>
        <strain evidence="12 13">CGMCC 1.07653</strain>
    </source>
</reference>
<dbReference type="OrthoDB" id="9792692at2"/>
<dbReference type="AlphaFoldDB" id="A0A2P8HFR0"/>
<feature type="binding site" evidence="8">
    <location>
        <position position="221"/>
    </location>
    <ligand>
        <name>shikimate</name>
        <dbReference type="ChEBI" id="CHEBI:36208"/>
    </ligand>
</feature>
<proteinExistence type="inferred from homology"/>
<dbReference type="GO" id="GO:0009423">
    <property type="term" value="P:chorismate biosynthetic process"/>
    <property type="evidence" value="ECO:0007669"/>
    <property type="project" value="UniProtKB-UniRule"/>
</dbReference>
<evidence type="ECO:0000256" key="6">
    <source>
        <dbReference type="ARBA" id="ARBA00023141"/>
    </source>
</evidence>
<dbReference type="SUPFAM" id="SSF51735">
    <property type="entry name" value="NAD(P)-binding Rossmann-fold domains"/>
    <property type="match status" value="1"/>
</dbReference>
<feature type="binding site" evidence="8">
    <location>
        <begin position="151"/>
        <end position="156"/>
    </location>
    <ligand>
        <name>NADP(+)</name>
        <dbReference type="ChEBI" id="CHEBI:58349"/>
    </ligand>
</feature>
<feature type="binding site" evidence="8">
    <location>
        <position position="78"/>
    </location>
    <ligand>
        <name>NADP(+)</name>
        <dbReference type="ChEBI" id="CHEBI:58349"/>
    </ligand>
</feature>
<feature type="domain" description="Quinate/shikimate 5-dehydrogenase/glutamyl-tRNA reductase" evidence="9">
    <location>
        <begin position="114"/>
        <end position="193"/>
    </location>
</feature>
<dbReference type="Gene3D" id="3.40.50.720">
    <property type="entry name" value="NAD(P)-binding Rossmann-like Domain"/>
    <property type="match status" value="1"/>
</dbReference>
<feature type="active site" description="Proton acceptor" evidence="8">
    <location>
        <position position="66"/>
    </location>
</feature>
<dbReference type="GO" id="GO:0009073">
    <property type="term" value="P:aromatic amino acid family biosynthetic process"/>
    <property type="evidence" value="ECO:0007669"/>
    <property type="project" value="UniProtKB-KW"/>
</dbReference>
<evidence type="ECO:0000313" key="12">
    <source>
        <dbReference type="EMBL" id="PSL45057.1"/>
    </source>
</evidence>
<feature type="binding site" evidence="8">
    <location>
        <position position="219"/>
    </location>
    <ligand>
        <name>NADP(+)</name>
        <dbReference type="ChEBI" id="CHEBI:58349"/>
    </ligand>
</feature>
<sequence length="285" mass="30731">MANLYALLGHPVGHSMSPELHNTAFNKLGLPHRYHAFDTAPEHLPAAVAALKTLGVAGWNVTVPHKVAVMDELDEISEDAQAIGAVNTVVNKDGRLIGYNTDGQGYLDSLIDAIGPALRHKRVLIIGAGGAARAVATVLSRYGTAGLFVTNRTAEKAETVAAECASATEIVPVDLETAKREAIDYDLFINTTSVGMSPHIDEVPFPVEAMDENKWVSDLIYNPEKTKWLRESEARGAGVHNGLGMFVRQGALSFELWTGEAPDLQAMTQVVKRRLGGNIDVNKER</sequence>
<dbReference type="PANTHER" id="PTHR21089">
    <property type="entry name" value="SHIKIMATE DEHYDROGENASE"/>
    <property type="match status" value="1"/>
</dbReference>
<feature type="domain" description="SDH C-terminal" evidence="11">
    <location>
        <begin position="242"/>
        <end position="272"/>
    </location>
</feature>
<keyword evidence="13" id="KW-1185">Reference proteome</keyword>
<comment type="caution">
    <text evidence="12">The sequence shown here is derived from an EMBL/GenBank/DDBJ whole genome shotgun (WGS) entry which is preliminary data.</text>
</comment>
<dbReference type="Pfam" id="PF18317">
    <property type="entry name" value="SDH_C"/>
    <property type="match status" value="1"/>
</dbReference>
<evidence type="ECO:0000259" key="9">
    <source>
        <dbReference type="Pfam" id="PF01488"/>
    </source>
</evidence>
<dbReference type="Proteomes" id="UP000242310">
    <property type="component" value="Unassembled WGS sequence"/>
</dbReference>
<dbReference type="EC" id="1.1.1.25" evidence="2 8"/>
<dbReference type="RefSeq" id="WP_106588708.1">
    <property type="nucleotide sequence ID" value="NZ_PYAV01000007.1"/>
</dbReference>
<evidence type="ECO:0000313" key="13">
    <source>
        <dbReference type="Proteomes" id="UP000242310"/>
    </source>
</evidence>
<dbReference type="InterPro" id="IPR013708">
    <property type="entry name" value="Shikimate_DH-bd_N"/>
</dbReference>
<comment type="similarity">
    <text evidence="8">Belongs to the shikimate dehydrogenase family.</text>
</comment>
<comment type="subunit">
    <text evidence="8">Homodimer.</text>
</comment>
<keyword evidence="3 8" id="KW-0028">Amino-acid biosynthesis</keyword>
<dbReference type="Gene3D" id="3.40.50.10860">
    <property type="entry name" value="Leucine Dehydrogenase, chain A, domain 1"/>
    <property type="match status" value="1"/>
</dbReference>
<dbReference type="InterPro" id="IPR046346">
    <property type="entry name" value="Aminoacid_DH-like_N_sf"/>
</dbReference>
<name>A0A2P8HFR0_9BACI</name>
<evidence type="ECO:0000256" key="2">
    <source>
        <dbReference type="ARBA" id="ARBA00012962"/>
    </source>
</evidence>
<dbReference type="UniPathway" id="UPA00053">
    <property type="reaction ID" value="UER00087"/>
</dbReference>
<feature type="binding site" evidence="8">
    <location>
        <position position="62"/>
    </location>
    <ligand>
        <name>shikimate</name>
        <dbReference type="ChEBI" id="CHEBI:36208"/>
    </ligand>
</feature>
<dbReference type="InterPro" id="IPR011342">
    <property type="entry name" value="Shikimate_DH"/>
</dbReference>
<dbReference type="EMBL" id="PYAV01000007">
    <property type="protein sequence ID" value="PSL45057.1"/>
    <property type="molecule type" value="Genomic_DNA"/>
</dbReference>
<protein>
    <recommendedName>
        <fullName evidence="2 8">Shikimate dehydrogenase (NADP(+))</fullName>
        <shortName evidence="8">SDH</shortName>
        <ecNumber evidence="2 8">1.1.1.25</ecNumber>
    </recommendedName>
</protein>
<feature type="binding site" evidence="8">
    <location>
        <position position="242"/>
    </location>
    <ligand>
        <name>NADP(+)</name>
        <dbReference type="ChEBI" id="CHEBI:58349"/>
    </ligand>
</feature>
<dbReference type="InterPro" id="IPR036291">
    <property type="entry name" value="NAD(P)-bd_dom_sf"/>
</dbReference>
<keyword evidence="4 8" id="KW-0521">NADP</keyword>
<comment type="catalytic activity">
    <reaction evidence="7 8">
        <text>shikimate + NADP(+) = 3-dehydroshikimate + NADPH + H(+)</text>
        <dbReference type="Rhea" id="RHEA:17737"/>
        <dbReference type="ChEBI" id="CHEBI:15378"/>
        <dbReference type="ChEBI" id="CHEBI:16630"/>
        <dbReference type="ChEBI" id="CHEBI:36208"/>
        <dbReference type="ChEBI" id="CHEBI:57783"/>
        <dbReference type="ChEBI" id="CHEBI:58349"/>
        <dbReference type="EC" id="1.1.1.25"/>
    </reaction>
</comment>
<evidence type="ECO:0000256" key="1">
    <source>
        <dbReference type="ARBA" id="ARBA00004871"/>
    </source>
</evidence>
<dbReference type="NCBIfam" id="TIGR00507">
    <property type="entry name" value="aroE"/>
    <property type="match status" value="1"/>
</dbReference>
<comment type="pathway">
    <text evidence="1 8">Metabolic intermediate biosynthesis; chorismate biosynthesis; chorismate from D-erythrose 4-phosphate and phosphoenolpyruvate: step 4/7.</text>
</comment>
<gene>
    <name evidence="8" type="primary">aroE</name>
    <name evidence="12" type="ORF">B0H94_10762</name>
</gene>
<organism evidence="12 13">
    <name type="scientific">Salsuginibacillus halophilus</name>
    <dbReference type="NCBI Taxonomy" id="517424"/>
    <lineage>
        <taxon>Bacteria</taxon>
        <taxon>Bacillati</taxon>
        <taxon>Bacillota</taxon>
        <taxon>Bacilli</taxon>
        <taxon>Bacillales</taxon>
        <taxon>Bacillaceae</taxon>
        <taxon>Salsuginibacillus</taxon>
    </lineage>
</organism>
<feature type="binding site" evidence="8">
    <location>
        <begin position="15"/>
        <end position="17"/>
    </location>
    <ligand>
        <name>shikimate</name>
        <dbReference type="ChEBI" id="CHEBI:36208"/>
    </ligand>
</feature>
<dbReference type="Pfam" id="PF08501">
    <property type="entry name" value="Shikimate_dh_N"/>
    <property type="match status" value="1"/>
</dbReference>
<evidence type="ECO:0000256" key="3">
    <source>
        <dbReference type="ARBA" id="ARBA00022605"/>
    </source>
</evidence>
<dbReference type="GO" id="GO:0004764">
    <property type="term" value="F:shikimate 3-dehydrogenase (NADP+) activity"/>
    <property type="evidence" value="ECO:0007669"/>
    <property type="project" value="UniProtKB-UniRule"/>
</dbReference>